<feature type="domain" description="Xrn1 helical" evidence="5">
    <location>
        <begin position="327"/>
        <end position="496"/>
    </location>
</feature>
<evidence type="ECO:0000313" key="6">
    <source>
        <dbReference type="EMBL" id="SVA26433.1"/>
    </source>
</evidence>
<dbReference type="Pfam" id="PF03159">
    <property type="entry name" value="XRN_N"/>
    <property type="match status" value="1"/>
</dbReference>
<evidence type="ECO:0000256" key="2">
    <source>
        <dbReference type="ARBA" id="ARBA00022801"/>
    </source>
</evidence>
<organism evidence="6">
    <name type="scientific">marine metagenome</name>
    <dbReference type="NCBI Taxonomy" id="408172"/>
    <lineage>
        <taxon>unclassified sequences</taxon>
        <taxon>metagenomes</taxon>
        <taxon>ecological metagenomes</taxon>
    </lineage>
</organism>
<evidence type="ECO:0000256" key="3">
    <source>
        <dbReference type="ARBA" id="ARBA00022839"/>
    </source>
</evidence>
<sequence length="500" mass="60328">MGILGFYKNLIQTYPNITEALKEVLKEKQHIFLYLDFNAMIHPCSGKIIQKYKEAESINRKVLEVEIFEEIKKEILNIVGKIQPKFLMIATDGVAPRAKMQQQRYRRYNSIRKPERKIFDSNSISPGTPFMKNLSKYMESFIHNELKQKCKILYSDHSQPGEGEHKIMNFIRQLQEDSETEKIVHIVNSLDSDLIMLTMMLEKSNIYLLREKQHYEENKEIDTDDMDKKYHFLNVNLVKDYIWNDLNAEHNYQNVITKTQFVRDFIFLCFFIGNDFLPHFKIINTYNNGIELVLDKYKEELKINGQRLILDNNDINQKMLINMLKELNDNEEKYNAKNNYVKHDHIVKYYEKGWKERYYFYYINNFTYKGVDEMCFNFCEMLKWTTKYYFEGTNNWSYYYGFFGAPCLSDLWDFLHRCDINKIQIPHDKPYTMNQQLMIILPPQSSHLIPHKYNRLMFGRLRNMYTKKYKLDKVNKKFSFMFSPILPYMDDKAIKHYVRD</sequence>
<dbReference type="PANTHER" id="PTHR12341">
    <property type="entry name" value="5'-&gt;3' EXORIBONUCLEASE"/>
    <property type="match status" value="1"/>
</dbReference>
<evidence type="ECO:0000259" key="4">
    <source>
        <dbReference type="Pfam" id="PF03159"/>
    </source>
</evidence>
<gene>
    <name evidence="6" type="ORF">METZ01_LOCUS79287</name>
</gene>
<dbReference type="EMBL" id="UINC01006254">
    <property type="protein sequence ID" value="SVA26433.1"/>
    <property type="molecule type" value="Genomic_DNA"/>
</dbReference>
<dbReference type="InterPro" id="IPR004859">
    <property type="entry name" value="Xrn1_N"/>
</dbReference>
<dbReference type="Pfam" id="PF17846">
    <property type="entry name" value="XRN_M"/>
    <property type="match status" value="1"/>
</dbReference>
<evidence type="ECO:0008006" key="7">
    <source>
        <dbReference type="Google" id="ProtNLM"/>
    </source>
</evidence>
<dbReference type="InterPro" id="IPR041412">
    <property type="entry name" value="Xrn1_helical"/>
</dbReference>
<dbReference type="Gene3D" id="3.40.50.12390">
    <property type="match status" value="1"/>
</dbReference>
<dbReference type="Gene3D" id="1.25.40.1050">
    <property type="match status" value="1"/>
</dbReference>
<dbReference type="GO" id="GO:0004534">
    <property type="term" value="F:5'-3' RNA exonuclease activity"/>
    <property type="evidence" value="ECO:0007669"/>
    <property type="project" value="TreeGrafter"/>
</dbReference>
<name>A0A381UI79_9ZZZZ</name>
<keyword evidence="3" id="KW-0269">Exonuclease</keyword>
<dbReference type="CDD" id="cd18673">
    <property type="entry name" value="PIN_XRN1-2-like"/>
    <property type="match status" value="1"/>
</dbReference>
<dbReference type="GO" id="GO:0003723">
    <property type="term" value="F:RNA binding"/>
    <property type="evidence" value="ECO:0007669"/>
    <property type="project" value="TreeGrafter"/>
</dbReference>
<dbReference type="GO" id="GO:0005634">
    <property type="term" value="C:nucleus"/>
    <property type="evidence" value="ECO:0007669"/>
    <property type="project" value="TreeGrafter"/>
</dbReference>
<proteinExistence type="predicted"/>
<feature type="domain" description="Xrn1 N-terminal" evidence="4">
    <location>
        <begin position="1"/>
        <end position="212"/>
    </location>
</feature>
<keyword evidence="1" id="KW-0540">Nuclease</keyword>
<dbReference type="AlphaFoldDB" id="A0A381UI79"/>
<protein>
    <recommendedName>
        <fullName evidence="7">Xrn1 N-terminal domain-containing protein</fullName>
    </recommendedName>
</protein>
<reference evidence="6" key="1">
    <citation type="submission" date="2018-05" db="EMBL/GenBank/DDBJ databases">
        <authorList>
            <person name="Lanie J.A."/>
            <person name="Ng W.-L."/>
            <person name="Kazmierczak K.M."/>
            <person name="Andrzejewski T.M."/>
            <person name="Davidsen T.M."/>
            <person name="Wayne K.J."/>
            <person name="Tettelin H."/>
            <person name="Glass J.I."/>
            <person name="Rusch D."/>
            <person name="Podicherti R."/>
            <person name="Tsui H.-C.T."/>
            <person name="Winkler M.E."/>
        </authorList>
    </citation>
    <scope>NUCLEOTIDE SEQUENCE</scope>
</reference>
<evidence type="ECO:0000259" key="5">
    <source>
        <dbReference type="Pfam" id="PF17846"/>
    </source>
</evidence>
<dbReference type="InterPro" id="IPR027073">
    <property type="entry name" value="5_3_exoribonuclease"/>
</dbReference>
<keyword evidence="2" id="KW-0378">Hydrolase</keyword>
<accession>A0A381UI79</accession>
<evidence type="ECO:0000256" key="1">
    <source>
        <dbReference type="ARBA" id="ARBA00022722"/>
    </source>
</evidence>
<dbReference type="GO" id="GO:0000956">
    <property type="term" value="P:nuclear-transcribed mRNA catabolic process"/>
    <property type="evidence" value="ECO:0007669"/>
    <property type="project" value="TreeGrafter"/>
</dbReference>